<evidence type="ECO:0000259" key="1">
    <source>
        <dbReference type="Pfam" id="PF00144"/>
    </source>
</evidence>
<dbReference type="HOGENOM" id="CLU_020027_11_2_11"/>
<dbReference type="Pfam" id="PF00144">
    <property type="entry name" value="Beta-lactamase"/>
    <property type="match status" value="1"/>
</dbReference>
<evidence type="ECO:0000313" key="2">
    <source>
        <dbReference type="EMBL" id="ACU54482.1"/>
    </source>
</evidence>
<dbReference type="OrthoDB" id="4281716at2"/>
<dbReference type="MEROPS" id="S12.950"/>
<dbReference type="SUPFAM" id="SSF56601">
    <property type="entry name" value="beta-lactamase/transpeptidase-like"/>
    <property type="match status" value="1"/>
</dbReference>
<dbReference type="AlphaFoldDB" id="C7M0H4"/>
<feature type="domain" description="Beta-lactamase-related" evidence="1">
    <location>
        <begin position="26"/>
        <end position="398"/>
    </location>
</feature>
<dbReference type="InterPro" id="IPR012338">
    <property type="entry name" value="Beta-lactam/transpept-like"/>
</dbReference>
<dbReference type="eggNOG" id="COG1680">
    <property type="taxonomic scope" value="Bacteria"/>
</dbReference>
<gene>
    <name evidence="2" type="ordered locus">Afer_1560</name>
</gene>
<dbReference type="KEGG" id="afo:Afer_1560"/>
<dbReference type="InterPro" id="IPR050789">
    <property type="entry name" value="Diverse_Enzym_Activities"/>
</dbReference>
<evidence type="ECO:0000313" key="3">
    <source>
        <dbReference type="Proteomes" id="UP000000771"/>
    </source>
</evidence>
<dbReference type="PANTHER" id="PTHR43283">
    <property type="entry name" value="BETA-LACTAMASE-RELATED"/>
    <property type="match status" value="1"/>
</dbReference>
<dbReference type="Gene3D" id="3.40.710.10">
    <property type="entry name" value="DD-peptidase/beta-lactamase superfamily"/>
    <property type="match status" value="1"/>
</dbReference>
<organism evidence="2 3">
    <name type="scientific">Acidimicrobium ferrooxidans (strain DSM 10331 / JCM 15462 / NBRC 103882 / ICP)</name>
    <dbReference type="NCBI Taxonomy" id="525909"/>
    <lineage>
        <taxon>Bacteria</taxon>
        <taxon>Bacillati</taxon>
        <taxon>Actinomycetota</taxon>
        <taxon>Acidimicrobiia</taxon>
        <taxon>Acidimicrobiales</taxon>
        <taxon>Acidimicrobiaceae</taxon>
        <taxon>Acidimicrobium</taxon>
    </lineage>
</organism>
<dbReference type="EMBL" id="CP001631">
    <property type="protein sequence ID" value="ACU54482.1"/>
    <property type="molecule type" value="Genomic_DNA"/>
</dbReference>
<dbReference type="Proteomes" id="UP000000771">
    <property type="component" value="Chromosome"/>
</dbReference>
<dbReference type="STRING" id="525909.Afer_1560"/>
<name>C7M0H4_ACIFD</name>
<dbReference type="InterPro" id="IPR001466">
    <property type="entry name" value="Beta-lactam-related"/>
</dbReference>
<accession>C7M0H4</accession>
<dbReference type="RefSeq" id="WP_015798961.1">
    <property type="nucleotide sequence ID" value="NC_013124.1"/>
</dbReference>
<dbReference type="PANTHER" id="PTHR43283:SF3">
    <property type="entry name" value="BETA-LACTAMASE FAMILY PROTEIN (AFU_ORTHOLOGUE AFUA_5G07500)"/>
    <property type="match status" value="1"/>
</dbReference>
<protein>
    <submittedName>
        <fullName evidence="2">Beta-lactamase</fullName>
    </submittedName>
</protein>
<proteinExistence type="predicted"/>
<sequence>MDTTSLTRAHPSSLGFDAHVLERLRRTLDTWIETQRLAGLAVAITRDGEVAFEHYTGWADRARNVPVTPQTLFRIYSMTKPITSIAALQLVEEGRIRLDDPIATVLPAFAEPRVLVSGGAPGGYAPAVTRGAIEPIRLWHLLTHTAGLTYDFHRQSAVDAMYRKLQRTLDGADLGAWVDAHAELPLLFDPGTHWNYSIATDVVGHLVATLRGAPLADVLTTFVLSPLGMHDTTFEVPASEADRIAAIVTPGGDGTLHRLGPVQPETRVAPIDSGGGGLFSTLEDYTRFSIALALGGRLGDARLVGPLTLDAMRSNHLPGGSDIPTMAIARPQPGDRPGTGFGLGFSVVDDPIASHRLGPRGSYGWGGMASTTFFVWPAQRVSVVFMTQLVPSNTYPLAEELETFVAAALTRP</sequence>
<reference evidence="2 3" key="1">
    <citation type="journal article" date="2009" name="Stand. Genomic Sci.">
        <title>Complete genome sequence of Acidimicrobium ferrooxidans type strain (ICP).</title>
        <authorList>
            <person name="Clum A."/>
            <person name="Nolan M."/>
            <person name="Lang E."/>
            <person name="Glavina Del Rio T."/>
            <person name="Tice H."/>
            <person name="Copeland A."/>
            <person name="Cheng J.F."/>
            <person name="Lucas S."/>
            <person name="Chen F."/>
            <person name="Bruce D."/>
            <person name="Goodwin L."/>
            <person name="Pitluck S."/>
            <person name="Ivanova N."/>
            <person name="Mavrommatis K."/>
            <person name="Mikhailova N."/>
            <person name="Pati A."/>
            <person name="Chen A."/>
            <person name="Palaniappan K."/>
            <person name="Goker M."/>
            <person name="Spring S."/>
            <person name="Land M."/>
            <person name="Hauser L."/>
            <person name="Chang Y.J."/>
            <person name="Jeffries C.C."/>
            <person name="Chain P."/>
            <person name="Bristow J."/>
            <person name="Eisen J.A."/>
            <person name="Markowitz V."/>
            <person name="Hugenholtz P."/>
            <person name="Kyrpides N.C."/>
            <person name="Klenk H.P."/>
            <person name="Lapidus A."/>
        </authorList>
    </citation>
    <scope>NUCLEOTIDE SEQUENCE [LARGE SCALE GENOMIC DNA]</scope>
    <source>
        <strain evidence="3">DSM 10331 / JCM 15462 / NBRC 103882 / ICP</strain>
    </source>
</reference>
<keyword evidence="3" id="KW-1185">Reference proteome</keyword>